<reference evidence="1 2" key="1">
    <citation type="submission" date="2024-06" db="EMBL/GenBank/DDBJ databases">
        <title>Genomic Encyclopedia of Type Strains, Phase IV (KMG-IV): sequencing the most valuable type-strain genomes for metagenomic binning, comparative biology and taxonomic classification.</title>
        <authorList>
            <person name="Goeker M."/>
        </authorList>
    </citation>
    <scope>NUCLEOTIDE SEQUENCE [LARGE SCALE GENOMIC DNA]</scope>
    <source>
        <strain evidence="1 2">DSM 29846</strain>
    </source>
</reference>
<keyword evidence="2" id="KW-1185">Reference proteome</keyword>
<dbReference type="Proteomes" id="UP001549036">
    <property type="component" value="Unassembled WGS sequence"/>
</dbReference>
<gene>
    <name evidence="1" type="ORF">ABID26_006604</name>
</gene>
<sequence>MSERGAEFFGKWITDNVMRGSVGADIISVADLTTKLFADAKAAGISEDEIEEEVGSAYDAIRAAIVGEDAGKSD</sequence>
<evidence type="ECO:0000313" key="1">
    <source>
        <dbReference type="EMBL" id="MET3597180.1"/>
    </source>
</evidence>
<accession>A0ABV2I2M7</accession>
<comment type="caution">
    <text evidence="1">The sequence shown here is derived from an EMBL/GenBank/DDBJ whole genome shotgun (WGS) entry which is preliminary data.</text>
</comment>
<dbReference type="EMBL" id="JBEPLM010000020">
    <property type="protein sequence ID" value="MET3597180.1"/>
    <property type="molecule type" value="Genomic_DNA"/>
</dbReference>
<dbReference type="RefSeq" id="WP_126098489.1">
    <property type="nucleotide sequence ID" value="NZ_JBEPLM010000020.1"/>
</dbReference>
<evidence type="ECO:0000313" key="2">
    <source>
        <dbReference type="Proteomes" id="UP001549036"/>
    </source>
</evidence>
<protein>
    <recommendedName>
        <fullName evidence="3">DUF768 domain-containing protein</fullName>
    </recommendedName>
</protein>
<proteinExistence type="predicted"/>
<organism evidence="1 2">
    <name type="scientific">Mesorhizobium shonense</name>
    <dbReference type="NCBI Taxonomy" id="1209948"/>
    <lineage>
        <taxon>Bacteria</taxon>
        <taxon>Pseudomonadati</taxon>
        <taxon>Pseudomonadota</taxon>
        <taxon>Alphaproteobacteria</taxon>
        <taxon>Hyphomicrobiales</taxon>
        <taxon>Phyllobacteriaceae</taxon>
        <taxon>Mesorhizobium</taxon>
    </lineage>
</organism>
<evidence type="ECO:0008006" key="3">
    <source>
        <dbReference type="Google" id="ProtNLM"/>
    </source>
</evidence>
<name>A0ABV2I2M7_9HYPH</name>